<reference evidence="2" key="2">
    <citation type="submission" date="2015-01" db="EMBL/GenBank/DDBJ databases">
        <title>Evolutionary Origins and Diversification of the Mycorrhizal Mutualists.</title>
        <authorList>
            <consortium name="DOE Joint Genome Institute"/>
            <consortium name="Mycorrhizal Genomics Consortium"/>
            <person name="Kohler A."/>
            <person name="Kuo A."/>
            <person name="Nagy L.G."/>
            <person name="Floudas D."/>
            <person name="Copeland A."/>
            <person name="Barry K.W."/>
            <person name="Cichocki N."/>
            <person name="Veneault-Fourrey C."/>
            <person name="LaButti K."/>
            <person name="Lindquist E.A."/>
            <person name="Lipzen A."/>
            <person name="Lundell T."/>
            <person name="Morin E."/>
            <person name="Murat C."/>
            <person name="Riley R."/>
            <person name="Ohm R."/>
            <person name="Sun H."/>
            <person name="Tunlid A."/>
            <person name="Henrissat B."/>
            <person name="Grigoriev I.V."/>
            <person name="Hibbett D.S."/>
            <person name="Martin F."/>
        </authorList>
    </citation>
    <scope>NUCLEOTIDE SEQUENCE [LARGE SCALE GENOMIC DNA]</scope>
    <source>
        <strain evidence="2">h7</strain>
    </source>
</reference>
<dbReference type="EMBL" id="KN831771">
    <property type="protein sequence ID" value="KIM46281.1"/>
    <property type="molecule type" value="Genomic_DNA"/>
</dbReference>
<name>A0A0C3CQX2_HEBCY</name>
<keyword evidence="2" id="KW-1185">Reference proteome</keyword>
<dbReference type="AlphaFoldDB" id="A0A0C3CQX2"/>
<dbReference type="InterPro" id="IPR032675">
    <property type="entry name" value="LRR_dom_sf"/>
</dbReference>
<organism evidence="1 2">
    <name type="scientific">Hebeloma cylindrosporum</name>
    <dbReference type="NCBI Taxonomy" id="76867"/>
    <lineage>
        <taxon>Eukaryota</taxon>
        <taxon>Fungi</taxon>
        <taxon>Dikarya</taxon>
        <taxon>Basidiomycota</taxon>
        <taxon>Agaricomycotina</taxon>
        <taxon>Agaricomycetes</taxon>
        <taxon>Agaricomycetidae</taxon>
        <taxon>Agaricales</taxon>
        <taxon>Agaricineae</taxon>
        <taxon>Hymenogastraceae</taxon>
        <taxon>Hebeloma</taxon>
    </lineage>
</organism>
<evidence type="ECO:0000313" key="2">
    <source>
        <dbReference type="Proteomes" id="UP000053424"/>
    </source>
</evidence>
<gene>
    <name evidence="1" type="ORF">M413DRAFT_441368</name>
</gene>
<accession>A0A0C3CQX2</accession>
<evidence type="ECO:0000313" key="1">
    <source>
        <dbReference type="EMBL" id="KIM46281.1"/>
    </source>
</evidence>
<protein>
    <submittedName>
        <fullName evidence="1">Uncharacterized protein</fullName>
    </submittedName>
</protein>
<dbReference type="Gene3D" id="1.20.1280.50">
    <property type="match status" value="1"/>
</dbReference>
<dbReference type="OrthoDB" id="3063971at2759"/>
<dbReference type="Gene3D" id="3.80.10.10">
    <property type="entry name" value="Ribonuclease Inhibitor"/>
    <property type="match status" value="1"/>
</dbReference>
<proteinExistence type="predicted"/>
<reference evidence="1 2" key="1">
    <citation type="submission" date="2014-04" db="EMBL/GenBank/DDBJ databases">
        <authorList>
            <consortium name="DOE Joint Genome Institute"/>
            <person name="Kuo A."/>
            <person name="Gay G."/>
            <person name="Dore J."/>
            <person name="Kohler A."/>
            <person name="Nagy L.G."/>
            <person name="Floudas D."/>
            <person name="Copeland A."/>
            <person name="Barry K.W."/>
            <person name="Cichocki N."/>
            <person name="Veneault-Fourrey C."/>
            <person name="LaButti K."/>
            <person name="Lindquist E.A."/>
            <person name="Lipzen A."/>
            <person name="Lundell T."/>
            <person name="Morin E."/>
            <person name="Murat C."/>
            <person name="Sun H."/>
            <person name="Tunlid A."/>
            <person name="Henrissat B."/>
            <person name="Grigoriev I.V."/>
            <person name="Hibbett D.S."/>
            <person name="Martin F."/>
            <person name="Nordberg H.P."/>
            <person name="Cantor M.N."/>
            <person name="Hua S.X."/>
        </authorList>
    </citation>
    <scope>NUCLEOTIDE SEQUENCE [LARGE SCALE GENOMIC DNA]</scope>
    <source>
        <strain evidence="2">h7</strain>
    </source>
</reference>
<dbReference type="STRING" id="686832.A0A0C3CQX2"/>
<dbReference type="HOGENOM" id="CLU_525909_0_0_1"/>
<dbReference type="InterPro" id="IPR036047">
    <property type="entry name" value="F-box-like_dom_sf"/>
</dbReference>
<dbReference type="SUPFAM" id="SSF81383">
    <property type="entry name" value="F-box domain"/>
    <property type="match status" value="1"/>
</dbReference>
<dbReference type="Proteomes" id="UP000053424">
    <property type="component" value="Unassembled WGS sequence"/>
</dbReference>
<dbReference type="SUPFAM" id="SSF52047">
    <property type="entry name" value="RNI-like"/>
    <property type="match status" value="1"/>
</dbReference>
<sequence>MIWDVYVENIRQTIHGHEQAMVSLDEQIEGHMRAIRQLHHLKQQHINAVRHCKGKITLAKRLPFEVLATIFKQCVCEGWTRTPLVVSHVCSSWRQAASAPTVWSHIYVNLEGRDPCQRTRFWLSNAQDTLLTVEVEVGNEAISNLDGVMKILTAEIHRWKILIIKSTLLGPVNQILGTCIKPTPELRTVDISVAQELTLGNTDESQSHQITALQSSFPFAPIFRALRISRNFLPHRNMVPSSITDLSLKLPSHPPFATSQSISSVINLLGALHKLVSFSIEVPNGHYQNFELDISITQLAELPSLTLLVVTGWNNIFGILSRIITPSLKHLHLRSSLECPQAEETSDWIYLLLKRSSPPISVLELRDMSLDPQVYGRLFALLPNIEELRLHDSDLVDPILKQVNGPEGLCPLLRRIDMRWCGRLSGGALVELVQSRLRGNIDSSSIASPISEITLINCPFVKEEHIVELAQMTTCRLIHRGQEDFCYTYGCCGNERYRKRLKQRLPSYPLMVQAYSNRSLIL</sequence>